<evidence type="ECO:0000256" key="3">
    <source>
        <dbReference type="SAM" id="MobiDB-lite"/>
    </source>
</evidence>
<dbReference type="InterPro" id="IPR014812">
    <property type="entry name" value="Vps51"/>
</dbReference>
<comment type="function">
    <text evidence="2">Acts as component of the GARP complex that is involved in retrograde transport from early and late endosomes to the trans-Golgi network (TGN).</text>
</comment>
<feature type="region of interest" description="Disordered" evidence="3">
    <location>
        <begin position="1"/>
        <end position="32"/>
    </location>
</feature>
<dbReference type="EMBL" id="MU003776">
    <property type="protein sequence ID" value="KAF2723425.1"/>
    <property type="molecule type" value="Genomic_DNA"/>
</dbReference>
<comment type="similarity">
    <text evidence="1 2">Belongs to the VPS51 family.</text>
</comment>
<comment type="subunit">
    <text evidence="2">Component of the Golgi-associated retrograde protein (GARP) complex.</text>
</comment>
<dbReference type="GO" id="GO:0006869">
    <property type="term" value="P:lipid transport"/>
    <property type="evidence" value="ECO:0007669"/>
    <property type="project" value="UniProtKB-UniRule"/>
</dbReference>
<evidence type="ECO:0000313" key="5">
    <source>
        <dbReference type="Proteomes" id="UP000799441"/>
    </source>
</evidence>
<accession>A0A9P4QC14</accession>
<dbReference type="GO" id="GO:0015031">
    <property type="term" value="P:protein transport"/>
    <property type="evidence" value="ECO:0007669"/>
    <property type="project" value="UniProtKB-UniRule"/>
</dbReference>
<dbReference type="PANTHER" id="PTHR15954">
    <property type="entry name" value="VACUOLAR PROTEIN SORTING-ASSOCIATED PROTEIN 51 HOMOLOG"/>
    <property type="match status" value="1"/>
</dbReference>
<protein>
    <recommendedName>
        <fullName evidence="2">Vacuolar protein sorting-associated protein 51 homolog</fullName>
    </recommendedName>
</protein>
<dbReference type="GO" id="GO:0032456">
    <property type="term" value="P:endocytic recycling"/>
    <property type="evidence" value="ECO:0007669"/>
    <property type="project" value="TreeGrafter"/>
</dbReference>
<sequence>MASIASPRPSITLSSRRTSTSTETTERAATGSLRRNRAALRDYYNLKPPSDNAVATDAVSQAASGFEPIDLESELDKDGFDPQQYVANLLVSEGLEAIVSADAGLVSEIKGLDGEKKALVYDNYSKLISATDTIKKMRGNMEPLDPATTTLTPAIAHISETAAQLSRSLQQHVPGSDIASEPASSEVQKMEAVRWVVEAPARLSNLVKGGKKDKAYQQYSEVKPILDRWQHVKGVHELGQQCREIFE</sequence>
<comment type="subcellular location">
    <subcellularLocation>
        <location evidence="2">Golgi apparatus</location>
        <location evidence="2">trans-Golgi network</location>
    </subcellularLocation>
</comment>
<dbReference type="AlphaFoldDB" id="A0A9P4QC14"/>
<keyword evidence="2" id="KW-0813">Transport</keyword>
<evidence type="ECO:0000256" key="2">
    <source>
        <dbReference type="RuleBase" id="RU368010"/>
    </source>
</evidence>
<dbReference type="Proteomes" id="UP000799441">
    <property type="component" value="Unassembled WGS sequence"/>
</dbReference>
<dbReference type="Pfam" id="PF08700">
    <property type="entry name" value="VPS51_Exo84_N"/>
    <property type="match status" value="1"/>
</dbReference>
<name>A0A9P4QC14_9PEZI</name>
<dbReference type="GO" id="GO:0005829">
    <property type="term" value="C:cytosol"/>
    <property type="evidence" value="ECO:0007669"/>
    <property type="project" value="GOC"/>
</dbReference>
<reference evidence="4" key="1">
    <citation type="journal article" date="2020" name="Stud. Mycol.">
        <title>101 Dothideomycetes genomes: a test case for predicting lifestyles and emergence of pathogens.</title>
        <authorList>
            <person name="Haridas S."/>
            <person name="Albert R."/>
            <person name="Binder M."/>
            <person name="Bloem J."/>
            <person name="Labutti K."/>
            <person name="Salamov A."/>
            <person name="Andreopoulos B."/>
            <person name="Baker S."/>
            <person name="Barry K."/>
            <person name="Bills G."/>
            <person name="Bluhm B."/>
            <person name="Cannon C."/>
            <person name="Castanera R."/>
            <person name="Culley D."/>
            <person name="Daum C."/>
            <person name="Ezra D."/>
            <person name="Gonzalez J."/>
            <person name="Henrissat B."/>
            <person name="Kuo A."/>
            <person name="Liang C."/>
            <person name="Lipzen A."/>
            <person name="Lutzoni F."/>
            <person name="Magnuson J."/>
            <person name="Mondo S."/>
            <person name="Nolan M."/>
            <person name="Ohm R."/>
            <person name="Pangilinan J."/>
            <person name="Park H.-J."/>
            <person name="Ramirez L."/>
            <person name="Alfaro M."/>
            <person name="Sun H."/>
            <person name="Tritt A."/>
            <person name="Yoshinaga Y."/>
            <person name="Zwiers L.-H."/>
            <person name="Turgeon B."/>
            <person name="Goodwin S."/>
            <person name="Spatafora J."/>
            <person name="Crous P."/>
            <person name="Grigoriev I."/>
        </authorList>
    </citation>
    <scope>NUCLEOTIDE SEQUENCE</scope>
    <source>
        <strain evidence="4">CBS 116435</strain>
    </source>
</reference>
<evidence type="ECO:0000256" key="1">
    <source>
        <dbReference type="ARBA" id="ARBA00006080"/>
    </source>
</evidence>
<dbReference type="OrthoDB" id="203678at2759"/>
<keyword evidence="5" id="KW-1185">Reference proteome</keyword>
<keyword evidence="2" id="KW-0445">Lipid transport</keyword>
<proteinExistence type="inferred from homology"/>
<dbReference type="GO" id="GO:0007030">
    <property type="term" value="P:Golgi organization"/>
    <property type="evidence" value="ECO:0007669"/>
    <property type="project" value="UniProtKB-UniRule"/>
</dbReference>
<comment type="caution">
    <text evidence="4">The sequence shown here is derived from an EMBL/GenBank/DDBJ whole genome shotgun (WGS) entry which is preliminary data.</text>
</comment>
<keyword evidence="2" id="KW-0333">Golgi apparatus</keyword>
<dbReference type="GO" id="GO:0000938">
    <property type="term" value="C:GARP complex"/>
    <property type="evidence" value="ECO:0007669"/>
    <property type="project" value="UniProtKB-UniRule"/>
</dbReference>
<gene>
    <name evidence="4" type="ORF">K431DRAFT_22191</name>
</gene>
<dbReference type="PANTHER" id="PTHR15954:SF4">
    <property type="entry name" value="VACUOLAR PROTEIN SORTING-ASSOCIATED PROTEIN 51 HOMOLOG"/>
    <property type="match status" value="1"/>
</dbReference>
<organism evidence="4 5">
    <name type="scientific">Polychaeton citri CBS 116435</name>
    <dbReference type="NCBI Taxonomy" id="1314669"/>
    <lineage>
        <taxon>Eukaryota</taxon>
        <taxon>Fungi</taxon>
        <taxon>Dikarya</taxon>
        <taxon>Ascomycota</taxon>
        <taxon>Pezizomycotina</taxon>
        <taxon>Dothideomycetes</taxon>
        <taxon>Dothideomycetidae</taxon>
        <taxon>Capnodiales</taxon>
        <taxon>Capnodiaceae</taxon>
        <taxon>Polychaeton</taxon>
    </lineage>
</organism>
<dbReference type="GO" id="GO:0016020">
    <property type="term" value="C:membrane"/>
    <property type="evidence" value="ECO:0007669"/>
    <property type="project" value="TreeGrafter"/>
</dbReference>
<dbReference type="GO" id="GO:0042147">
    <property type="term" value="P:retrograde transport, endosome to Golgi"/>
    <property type="evidence" value="ECO:0007669"/>
    <property type="project" value="UniProtKB-UniRule"/>
</dbReference>
<dbReference type="GO" id="GO:0048193">
    <property type="term" value="P:Golgi vesicle transport"/>
    <property type="evidence" value="ECO:0007669"/>
    <property type="project" value="TreeGrafter"/>
</dbReference>
<evidence type="ECO:0000313" key="4">
    <source>
        <dbReference type="EMBL" id="KAF2723425.1"/>
    </source>
</evidence>
<keyword evidence="2" id="KW-0653">Protein transport</keyword>
<dbReference type="GO" id="GO:1990745">
    <property type="term" value="C:EARP complex"/>
    <property type="evidence" value="ECO:0007669"/>
    <property type="project" value="TreeGrafter"/>
</dbReference>